<feature type="region of interest" description="Disordered" evidence="1">
    <location>
        <begin position="266"/>
        <end position="343"/>
    </location>
</feature>
<comment type="caution">
    <text evidence="2">The sequence shown here is derived from an EMBL/GenBank/DDBJ whole genome shotgun (WGS) entry which is preliminary data.</text>
</comment>
<dbReference type="EMBL" id="BNCP01000016">
    <property type="protein sequence ID" value="GIL79437.1"/>
    <property type="molecule type" value="Genomic_DNA"/>
</dbReference>
<gene>
    <name evidence="2" type="ORF">Vretifemale_8773</name>
    <name evidence="3" type="ORF">Vretimale_18310</name>
</gene>
<protein>
    <submittedName>
        <fullName evidence="2">Uncharacterized protein</fullName>
    </submittedName>
</protein>
<evidence type="ECO:0000313" key="2">
    <source>
        <dbReference type="EMBL" id="GIL79437.1"/>
    </source>
</evidence>
<evidence type="ECO:0000313" key="4">
    <source>
        <dbReference type="Proteomes" id="UP000747110"/>
    </source>
</evidence>
<dbReference type="EMBL" id="BNCQ01000066">
    <property type="protein sequence ID" value="GIM15549.1"/>
    <property type="molecule type" value="Genomic_DNA"/>
</dbReference>
<sequence length="720" mass="73052">MELVALSVGLIAAAVVLPALILLCGTRLKDAPVGASMASRRGARAGTLQIDPILQPEWAKKQAAREAQQKKQLTVIMNSNQARLHKVGGAGGGGGGSNGQDHVQIVMRQPSTMADKFALPSHLTKQLGQPSRRPMAPGAHPQKDSSIDGIPPPLSDRKSQSPPVQLADAAFGFSPSTSISRSALNDSSINACISAGGETPELLYTRQVNSNTSTGSRRVCMGISSLNGPESSHMVVPVSEMCTLDSLESLRVLHGGVSGNTWAGANRAGSPASASIPDSFGGQPCASSNATAAGSMAPAEGSPLQSDGPRFSHPRVAALSPMLRSSRPASGGESRSGSNARAVGPFPQMQLQEEDEQEDVNQVEQQPPSSGVVERLVHGINWSAAAVGAENSRWASYPMDTTTTNAKLPPQAAATISCQRLASEPETIDGHGSGGAALATGTAATTSAVDSGTGAHRQLLGSPTSGGYAGGAVSSRDLRGRSAIRLASPLGGRPSLVERELGASANGTSKRWTASDGLAPPAPAVTAFHLEAQLPGSADSLMPRVSNPRSQSGALTAKSQRSILLSGGGSGGSVASSVRGSLDIGMNQSPLDLLCCVDHPSLMASTPAAAAAAAAMRDITKSLGGHDGDGSGSQLNLPPTSAMRTSLTWSSSVAPPLIDVDAGPVMLAAAGEGQLTLAVPGSRAARAQALLARNRTNLSRLAAATAPRSCTIGVGEELDP</sequence>
<organism evidence="2 4">
    <name type="scientific">Volvox reticuliferus</name>
    <dbReference type="NCBI Taxonomy" id="1737510"/>
    <lineage>
        <taxon>Eukaryota</taxon>
        <taxon>Viridiplantae</taxon>
        <taxon>Chlorophyta</taxon>
        <taxon>core chlorophytes</taxon>
        <taxon>Chlorophyceae</taxon>
        <taxon>CS clade</taxon>
        <taxon>Chlamydomonadales</taxon>
        <taxon>Volvocaceae</taxon>
        <taxon>Volvox</taxon>
    </lineage>
</organism>
<name>A0A8J4FM06_9CHLO</name>
<dbReference type="OrthoDB" id="551819at2759"/>
<accession>A0A8J4FM06</accession>
<evidence type="ECO:0000313" key="3">
    <source>
        <dbReference type="EMBL" id="GIM15549.1"/>
    </source>
</evidence>
<reference evidence="2" key="1">
    <citation type="journal article" date="2021" name="Proc. Natl. Acad. Sci. U.S.A.">
        <title>Three genomes in the algal genus Volvox reveal the fate of a haploid sex-determining region after a transition to homothallism.</title>
        <authorList>
            <person name="Yamamoto K."/>
            <person name="Hamaji T."/>
            <person name="Kawai-Toyooka H."/>
            <person name="Matsuzaki R."/>
            <person name="Takahashi F."/>
            <person name="Nishimura Y."/>
            <person name="Kawachi M."/>
            <person name="Noguchi H."/>
            <person name="Minakuchi Y."/>
            <person name="Umen J.G."/>
            <person name="Toyoda A."/>
            <person name="Nozaki H."/>
        </authorList>
    </citation>
    <scope>NUCLEOTIDE SEQUENCE</scope>
    <source>
        <strain evidence="3">NIES-3785</strain>
        <strain evidence="2">NIES-3786</strain>
    </source>
</reference>
<dbReference type="AlphaFoldDB" id="A0A8J4FM06"/>
<dbReference type="Proteomes" id="UP000722791">
    <property type="component" value="Unassembled WGS sequence"/>
</dbReference>
<proteinExistence type="predicted"/>
<dbReference type="Proteomes" id="UP000747110">
    <property type="component" value="Unassembled WGS sequence"/>
</dbReference>
<evidence type="ECO:0000256" key="1">
    <source>
        <dbReference type="SAM" id="MobiDB-lite"/>
    </source>
</evidence>
<feature type="region of interest" description="Disordered" evidence="1">
    <location>
        <begin position="447"/>
        <end position="474"/>
    </location>
</feature>
<feature type="region of interest" description="Disordered" evidence="1">
    <location>
        <begin position="124"/>
        <end position="164"/>
    </location>
</feature>
<keyword evidence="4" id="KW-1185">Reference proteome</keyword>